<reference evidence="1 2" key="1">
    <citation type="journal article" date="2009" name="Nature">
        <title>The Sorghum bicolor genome and the diversification of grasses.</title>
        <authorList>
            <person name="Paterson A.H."/>
            <person name="Bowers J.E."/>
            <person name="Bruggmann R."/>
            <person name="Dubchak I."/>
            <person name="Grimwood J."/>
            <person name="Gundlach H."/>
            <person name="Haberer G."/>
            <person name="Hellsten U."/>
            <person name="Mitros T."/>
            <person name="Poliakov A."/>
            <person name="Schmutz J."/>
            <person name="Spannagl M."/>
            <person name="Tang H."/>
            <person name="Wang X."/>
            <person name="Wicker T."/>
            <person name="Bharti A.K."/>
            <person name="Chapman J."/>
            <person name="Feltus F.A."/>
            <person name="Gowik U."/>
            <person name="Grigoriev I.V."/>
            <person name="Lyons E."/>
            <person name="Maher C.A."/>
            <person name="Martis M."/>
            <person name="Narechania A."/>
            <person name="Otillar R.P."/>
            <person name="Penning B.W."/>
            <person name="Salamov A.A."/>
            <person name="Wang Y."/>
            <person name="Zhang L."/>
            <person name="Carpita N.C."/>
            <person name="Freeling M."/>
            <person name="Gingle A.R."/>
            <person name="Hash C.T."/>
            <person name="Keller B."/>
            <person name="Klein P."/>
            <person name="Kresovich S."/>
            <person name="McCann M.C."/>
            <person name="Ming R."/>
            <person name="Peterson D.G."/>
            <person name="Mehboob-ur-Rahman"/>
            <person name="Ware D."/>
            <person name="Westhoff P."/>
            <person name="Mayer K.F."/>
            <person name="Messing J."/>
            <person name="Rokhsar D.S."/>
        </authorList>
    </citation>
    <scope>NUCLEOTIDE SEQUENCE [LARGE SCALE GENOMIC DNA]</scope>
    <source>
        <strain evidence="2">cv. BTx623</strain>
    </source>
</reference>
<dbReference type="Proteomes" id="UP000000768">
    <property type="component" value="Chromosome 1"/>
</dbReference>
<dbReference type="Gene3D" id="3.40.395.10">
    <property type="entry name" value="Adenoviral Proteinase, Chain A"/>
    <property type="match status" value="1"/>
</dbReference>
<sequence length="280" mass="32267">MERLIKHATELTELDQNKWVNGFEVTSWEITHKITNQMQTDGVSCGLWVINYMEYRTGTALSDHITQKDISNFRFKLPAILYNSLLNEARGLLDNGQQNETPQKMDDDVTMLDDLDILMSGSIECTRTIKWSSRKDLLSAIYLNIQLILNAESLDKVWVQSTRPYPISLSPTKIRNILDENIEMDHDCFNMAIRMAVWNQSIILNKKSTTSWTSSLRNLGGFLVYQFMKLWDGKTLPPINTLPSSLRIEFLADILTSRANECFNSLPEDLQYMIKELGKM</sequence>
<dbReference type="STRING" id="4558.A0A1Z5S708"/>
<reference evidence="2" key="2">
    <citation type="journal article" date="2018" name="Plant J.">
        <title>The Sorghum bicolor reference genome: improved assembly, gene annotations, a transcriptome atlas, and signatures of genome organization.</title>
        <authorList>
            <person name="McCormick R.F."/>
            <person name="Truong S.K."/>
            <person name="Sreedasyam A."/>
            <person name="Jenkins J."/>
            <person name="Shu S."/>
            <person name="Sims D."/>
            <person name="Kennedy M."/>
            <person name="Amirebrahimi M."/>
            <person name="Weers B.D."/>
            <person name="McKinley B."/>
            <person name="Mattison A."/>
            <person name="Morishige D.T."/>
            <person name="Grimwood J."/>
            <person name="Schmutz J."/>
            <person name="Mullet J.E."/>
        </authorList>
    </citation>
    <scope>NUCLEOTIDE SEQUENCE [LARGE SCALE GENOMIC DNA]</scope>
    <source>
        <strain evidence="2">cv. BTx623</strain>
    </source>
</reference>
<keyword evidence="2" id="KW-1185">Reference proteome</keyword>
<gene>
    <name evidence="1" type="ORF">SORBI_3001G213666</name>
</gene>
<evidence type="ECO:0000313" key="2">
    <source>
        <dbReference type="Proteomes" id="UP000000768"/>
    </source>
</evidence>
<evidence type="ECO:0008006" key="3">
    <source>
        <dbReference type="Google" id="ProtNLM"/>
    </source>
</evidence>
<proteinExistence type="predicted"/>
<dbReference type="SUPFAM" id="SSF54001">
    <property type="entry name" value="Cysteine proteinases"/>
    <property type="match status" value="1"/>
</dbReference>
<dbReference type="InterPro" id="IPR038765">
    <property type="entry name" value="Papain-like_cys_pep_sf"/>
</dbReference>
<dbReference type="InParanoid" id="A0A1Z5S708"/>
<dbReference type="AlphaFoldDB" id="A0A1Z5S708"/>
<protein>
    <recommendedName>
        <fullName evidence="3">Ubiquitin-like protease family profile domain-containing protein</fullName>
    </recommendedName>
</protein>
<accession>A0A1Z5S708</accession>
<name>A0A1Z5S708_SORBI</name>
<dbReference type="EMBL" id="CM000760">
    <property type="protein sequence ID" value="OQU91609.1"/>
    <property type="molecule type" value="Genomic_DNA"/>
</dbReference>
<evidence type="ECO:0000313" key="1">
    <source>
        <dbReference type="EMBL" id="OQU91609.1"/>
    </source>
</evidence>
<dbReference type="Gramene" id="OQU91609">
    <property type="protein sequence ID" value="OQU91609"/>
    <property type="gene ID" value="SORBI_3001G213666"/>
</dbReference>
<organism evidence="1 2">
    <name type="scientific">Sorghum bicolor</name>
    <name type="common">Sorghum</name>
    <name type="synonym">Sorghum vulgare</name>
    <dbReference type="NCBI Taxonomy" id="4558"/>
    <lineage>
        <taxon>Eukaryota</taxon>
        <taxon>Viridiplantae</taxon>
        <taxon>Streptophyta</taxon>
        <taxon>Embryophyta</taxon>
        <taxon>Tracheophyta</taxon>
        <taxon>Spermatophyta</taxon>
        <taxon>Magnoliopsida</taxon>
        <taxon>Liliopsida</taxon>
        <taxon>Poales</taxon>
        <taxon>Poaceae</taxon>
        <taxon>PACMAD clade</taxon>
        <taxon>Panicoideae</taxon>
        <taxon>Andropogonodae</taxon>
        <taxon>Andropogoneae</taxon>
        <taxon>Sorghinae</taxon>
        <taxon>Sorghum</taxon>
    </lineage>
</organism>